<keyword evidence="1" id="KW-1133">Transmembrane helix</keyword>
<comment type="caution">
    <text evidence="2">The sequence shown here is derived from an EMBL/GenBank/DDBJ whole genome shotgun (WGS) entry which is preliminary data.</text>
</comment>
<dbReference type="OrthoDB" id="3341102at2759"/>
<dbReference type="Proteomes" id="UP000283269">
    <property type="component" value="Unassembled WGS sequence"/>
</dbReference>
<name>A0A409XMJ8_PSICY</name>
<reference evidence="2 3" key="1">
    <citation type="journal article" date="2018" name="Evol. Lett.">
        <title>Horizontal gene cluster transfer increased hallucinogenic mushroom diversity.</title>
        <authorList>
            <person name="Reynolds H.T."/>
            <person name="Vijayakumar V."/>
            <person name="Gluck-Thaler E."/>
            <person name="Korotkin H.B."/>
            <person name="Matheny P.B."/>
            <person name="Slot J.C."/>
        </authorList>
    </citation>
    <scope>NUCLEOTIDE SEQUENCE [LARGE SCALE GENOMIC DNA]</scope>
    <source>
        <strain evidence="2 3">2631</strain>
    </source>
</reference>
<dbReference type="AlphaFoldDB" id="A0A409XMJ8"/>
<gene>
    <name evidence="2" type="ORF">CVT25_004903</name>
</gene>
<dbReference type="EMBL" id="NHYD01001162">
    <property type="protein sequence ID" value="PPQ92035.1"/>
    <property type="molecule type" value="Genomic_DNA"/>
</dbReference>
<accession>A0A409XMJ8</accession>
<evidence type="ECO:0000313" key="3">
    <source>
        <dbReference type="Proteomes" id="UP000283269"/>
    </source>
</evidence>
<keyword evidence="1" id="KW-0812">Transmembrane</keyword>
<dbReference type="InParanoid" id="A0A409XMJ8"/>
<dbReference type="STRING" id="93625.A0A409XMJ8"/>
<organism evidence="2 3">
    <name type="scientific">Psilocybe cyanescens</name>
    <dbReference type="NCBI Taxonomy" id="93625"/>
    <lineage>
        <taxon>Eukaryota</taxon>
        <taxon>Fungi</taxon>
        <taxon>Dikarya</taxon>
        <taxon>Basidiomycota</taxon>
        <taxon>Agaricomycotina</taxon>
        <taxon>Agaricomycetes</taxon>
        <taxon>Agaricomycetidae</taxon>
        <taxon>Agaricales</taxon>
        <taxon>Agaricineae</taxon>
        <taxon>Strophariaceae</taxon>
        <taxon>Psilocybe</taxon>
    </lineage>
</organism>
<sequence>MLPRSILQTGKTNSFFWRLYKIKEEDILAVLYVNLDQTQLFWLLLMERYFCSKQYTVKATLKSTKLSMPATSLPNYDDTIKAGFKFEFSGTKTYWSNQATIIFPSSFPEGPLADQCLFIVQRSFVIGCVKTILIFSLIMCQEAAPVFINPAMLKSYHEDIINEFLLALNAGDSMPILKDTFGVLHNHSVWWLWNTYQMCCVWMGFVIYLLDKLQGMQRTAKYEDHEPQILRRANQRSRQ</sequence>
<evidence type="ECO:0000313" key="2">
    <source>
        <dbReference type="EMBL" id="PPQ92035.1"/>
    </source>
</evidence>
<feature type="transmembrane region" description="Helical" evidence="1">
    <location>
        <begin position="190"/>
        <end position="210"/>
    </location>
</feature>
<evidence type="ECO:0000256" key="1">
    <source>
        <dbReference type="SAM" id="Phobius"/>
    </source>
</evidence>
<keyword evidence="3" id="KW-1185">Reference proteome</keyword>
<protein>
    <submittedName>
        <fullName evidence="2">Uncharacterized protein</fullName>
    </submittedName>
</protein>
<proteinExistence type="predicted"/>
<keyword evidence="1" id="KW-0472">Membrane</keyword>